<evidence type="ECO:0000313" key="7">
    <source>
        <dbReference type="Proteomes" id="UP000266633"/>
    </source>
</evidence>
<organism evidence="6 7">
    <name type="scientific">Dickeya dianthicola</name>
    <dbReference type="NCBI Taxonomy" id="204039"/>
    <lineage>
        <taxon>Bacteria</taxon>
        <taxon>Pseudomonadati</taxon>
        <taxon>Pseudomonadota</taxon>
        <taxon>Gammaproteobacteria</taxon>
        <taxon>Enterobacterales</taxon>
        <taxon>Pectobacteriaceae</taxon>
        <taxon>Dickeya</taxon>
    </lineage>
</organism>
<accession>A0ABX9NII5</accession>
<feature type="domain" description="HTH tetR-type" evidence="5">
    <location>
        <begin position="6"/>
        <end position="66"/>
    </location>
</feature>
<keyword evidence="7" id="KW-1185">Reference proteome</keyword>
<evidence type="ECO:0000313" key="6">
    <source>
        <dbReference type="EMBL" id="RJL65225.1"/>
    </source>
</evidence>
<proteinExistence type="predicted"/>
<dbReference type="EMBL" id="QZDO01000092">
    <property type="protein sequence ID" value="RJL65225.1"/>
    <property type="molecule type" value="Genomic_DNA"/>
</dbReference>
<sequence>MTRKKEISREQVLDAAESIILESGGRLFTLDAVAERAGISKGGLVYTFSSKDGLIYAALEREVARFQKAVRQRLLTTPVGPIELVLAHIEEALGEEDASTQMAAFLITALVHAPGMLEPVRRLYSSLLVPLRSVSDEYAEVRHALLAVEGIFLLRGLGFADISADEIKSVLLYARKIVLSALDQSTKNLMPDKE</sequence>
<feature type="DNA-binding region" description="H-T-H motif" evidence="4">
    <location>
        <begin position="29"/>
        <end position="48"/>
    </location>
</feature>
<dbReference type="SUPFAM" id="SSF46689">
    <property type="entry name" value="Homeodomain-like"/>
    <property type="match status" value="1"/>
</dbReference>
<comment type="caution">
    <text evidence="6">The sequence shown here is derived from an EMBL/GenBank/DDBJ whole genome shotgun (WGS) entry which is preliminary data.</text>
</comment>
<evidence type="ECO:0000256" key="3">
    <source>
        <dbReference type="ARBA" id="ARBA00023163"/>
    </source>
</evidence>
<dbReference type="PRINTS" id="PR00455">
    <property type="entry name" value="HTHTETR"/>
</dbReference>
<name>A0ABX9NII5_9GAMM</name>
<keyword evidence="1" id="KW-0805">Transcription regulation</keyword>
<dbReference type="InterPro" id="IPR001647">
    <property type="entry name" value="HTH_TetR"/>
</dbReference>
<evidence type="ECO:0000256" key="4">
    <source>
        <dbReference type="PROSITE-ProRule" id="PRU00335"/>
    </source>
</evidence>
<evidence type="ECO:0000256" key="2">
    <source>
        <dbReference type="ARBA" id="ARBA00023125"/>
    </source>
</evidence>
<dbReference type="PANTHER" id="PTHR47506">
    <property type="entry name" value="TRANSCRIPTIONAL REGULATORY PROTEIN"/>
    <property type="match status" value="1"/>
</dbReference>
<dbReference type="PANTHER" id="PTHR47506:SF6">
    <property type="entry name" value="HTH-TYPE TRANSCRIPTIONAL REPRESSOR NEMR"/>
    <property type="match status" value="1"/>
</dbReference>
<dbReference type="InterPro" id="IPR009057">
    <property type="entry name" value="Homeodomain-like_sf"/>
</dbReference>
<reference evidence="6 7" key="1">
    <citation type="submission" date="2018-09" db="EMBL/GenBank/DDBJ databases">
        <title>Phylogenetic diversity of Pectobacterium and Dickeya strains causing blackleg disease of potato in Morocco.</title>
        <authorList>
            <person name="Oulghazi S."/>
            <person name="Moumni M."/>
            <person name="Faure D."/>
        </authorList>
    </citation>
    <scope>NUCLEOTIDE SEQUENCE [LARGE SCALE GENOMIC DNA]</scope>
    <source>
        <strain evidence="6 7">S4.16.03.LID</strain>
    </source>
</reference>
<dbReference type="RefSeq" id="WP_047100525.1">
    <property type="nucleotide sequence ID" value="NZ_CP038499.1"/>
</dbReference>
<evidence type="ECO:0000256" key="1">
    <source>
        <dbReference type="ARBA" id="ARBA00023015"/>
    </source>
</evidence>
<dbReference type="PROSITE" id="PS50977">
    <property type="entry name" value="HTH_TETR_2"/>
    <property type="match status" value="1"/>
</dbReference>
<dbReference type="Proteomes" id="UP000266633">
    <property type="component" value="Unassembled WGS sequence"/>
</dbReference>
<dbReference type="Gene3D" id="1.10.357.10">
    <property type="entry name" value="Tetracycline Repressor, domain 2"/>
    <property type="match status" value="1"/>
</dbReference>
<dbReference type="Pfam" id="PF17937">
    <property type="entry name" value="TetR_C_28"/>
    <property type="match status" value="1"/>
</dbReference>
<gene>
    <name evidence="6" type="ORF">D5077_21550</name>
</gene>
<keyword evidence="3" id="KW-0804">Transcription</keyword>
<keyword evidence="2 4" id="KW-0238">DNA-binding</keyword>
<dbReference type="InterPro" id="IPR041479">
    <property type="entry name" value="TetR_CgmR_C"/>
</dbReference>
<protein>
    <submittedName>
        <fullName evidence="6">TetR/AcrR family transcriptional regulator</fullName>
    </submittedName>
</protein>
<evidence type="ECO:0000259" key="5">
    <source>
        <dbReference type="PROSITE" id="PS50977"/>
    </source>
</evidence>
<dbReference type="Pfam" id="PF00440">
    <property type="entry name" value="TetR_N"/>
    <property type="match status" value="1"/>
</dbReference>